<dbReference type="GO" id="GO:0007411">
    <property type="term" value="P:axon guidance"/>
    <property type="evidence" value="ECO:0000318"/>
    <property type="project" value="GO_Central"/>
</dbReference>
<dbReference type="InterPro" id="IPR007110">
    <property type="entry name" value="Ig-like_dom"/>
</dbReference>
<name>B7P6H9_IXOSC</name>
<gene>
    <name evidence="4" type="ORF">IscW_ISCW001545</name>
</gene>
<dbReference type="EMBL" id="DS645963">
    <property type="protein sequence ID" value="EEC02201.1"/>
    <property type="molecule type" value="Genomic_DNA"/>
</dbReference>
<dbReference type="SUPFAM" id="SSF48726">
    <property type="entry name" value="Immunoglobulin"/>
    <property type="match status" value="2"/>
</dbReference>
<dbReference type="GO" id="GO:0005886">
    <property type="term" value="C:plasma membrane"/>
    <property type="evidence" value="ECO:0000318"/>
    <property type="project" value="GO_Central"/>
</dbReference>
<evidence type="ECO:0000259" key="3">
    <source>
        <dbReference type="PROSITE" id="PS50835"/>
    </source>
</evidence>
<dbReference type="SMART" id="SM00408">
    <property type="entry name" value="IGc2"/>
    <property type="match status" value="2"/>
</dbReference>
<dbReference type="OrthoDB" id="6435434at2759"/>
<keyword evidence="1" id="KW-0393">Immunoglobulin domain</keyword>
<dbReference type="InterPro" id="IPR036179">
    <property type="entry name" value="Ig-like_dom_sf"/>
</dbReference>
<reference evidence="4 6" key="1">
    <citation type="submission" date="2008-03" db="EMBL/GenBank/DDBJ databases">
        <title>Annotation of Ixodes scapularis.</title>
        <authorList>
            <consortium name="Ixodes scapularis Genome Project Consortium"/>
            <person name="Caler E."/>
            <person name="Hannick L.I."/>
            <person name="Bidwell S."/>
            <person name="Joardar V."/>
            <person name="Thiagarajan M."/>
            <person name="Amedeo P."/>
            <person name="Galinsky K.J."/>
            <person name="Schobel S."/>
            <person name="Inman J."/>
            <person name="Hostetler J."/>
            <person name="Miller J."/>
            <person name="Hammond M."/>
            <person name="Megy K."/>
            <person name="Lawson D."/>
            <person name="Kodira C."/>
            <person name="Sutton G."/>
            <person name="Meyer J."/>
            <person name="Hill C.A."/>
            <person name="Birren B."/>
            <person name="Nene V."/>
            <person name="Collins F."/>
            <person name="Alarcon-Chaidez F."/>
            <person name="Wikel S."/>
            <person name="Strausberg R."/>
        </authorList>
    </citation>
    <scope>NUCLEOTIDE SEQUENCE [LARGE SCALE GENOMIC DNA]</scope>
    <source>
        <strain evidence="6">Wikel</strain>
        <strain evidence="4">Wikel colony</strain>
    </source>
</reference>
<dbReference type="Gene3D" id="2.60.40.10">
    <property type="entry name" value="Immunoglobulins"/>
    <property type="match status" value="2"/>
</dbReference>
<evidence type="ECO:0000313" key="4">
    <source>
        <dbReference type="EMBL" id="EEC02201.1"/>
    </source>
</evidence>
<dbReference type="PROSITE" id="PS50835">
    <property type="entry name" value="IG_LIKE"/>
    <property type="match status" value="2"/>
</dbReference>
<dbReference type="VEuPathDB" id="VectorBase:ISCW001545"/>
<dbReference type="PaxDb" id="6945-B7P6H9"/>
<dbReference type="InterPro" id="IPR003598">
    <property type="entry name" value="Ig_sub2"/>
</dbReference>
<reference evidence="5" key="2">
    <citation type="submission" date="2020-05" db="UniProtKB">
        <authorList>
            <consortium name="EnsemblMetazoa"/>
        </authorList>
    </citation>
    <scope>IDENTIFICATION</scope>
    <source>
        <strain evidence="5">wikel</strain>
    </source>
</reference>
<dbReference type="Proteomes" id="UP000001555">
    <property type="component" value="Unassembled WGS sequence"/>
</dbReference>
<evidence type="ECO:0000256" key="1">
    <source>
        <dbReference type="ARBA" id="ARBA00023319"/>
    </source>
</evidence>
<dbReference type="HOGENOM" id="CLU_1311350_0_0_1"/>
<dbReference type="EMBL" id="ABJB010139622">
    <property type="status" value="NOT_ANNOTATED_CDS"/>
    <property type="molecule type" value="Genomic_DNA"/>
</dbReference>
<dbReference type="PANTHER" id="PTHR10075">
    <property type="entry name" value="BASIGIN RELATED"/>
    <property type="match status" value="1"/>
</dbReference>
<dbReference type="SMART" id="SM00409">
    <property type="entry name" value="IG"/>
    <property type="match status" value="2"/>
</dbReference>
<dbReference type="AlphaFoldDB" id="B7P6H9"/>
<dbReference type="GO" id="GO:0030424">
    <property type="term" value="C:axon"/>
    <property type="evidence" value="ECO:0000318"/>
    <property type="project" value="GO_Central"/>
</dbReference>
<dbReference type="GO" id="GO:0098632">
    <property type="term" value="F:cell-cell adhesion mediator activity"/>
    <property type="evidence" value="ECO:0000318"/>
    <property type="project" value="GO_Central"/>
</dbReference>
<dbReference type="GO" id="GO:0070593">
    <property type="term" value="P:dendrite self-avoidance"/>
    <property type="evidence" value="ECO:0000318"/>
    <property type="project" value="GO_Central"/>
</dbReference>
<dbReference type="GO" id="GO:0007156">
    <property type="term" value="P:homophilic cell adhesion via plasma membrane adhesion molecules"/>
    <property type="evidence" value="ECO:0000318"/>
    <property type="project" value="GO_Central"/>
</dbReference>
<feature type="signal peptide" evidence="2">
    <location>
        <begin position="1"/>
        <end position="21"/>
    </location>
</feature>
<dbReference type="VEuPathDB" id="VectorBase:ISCP_038543"/>
<sequence>MPYGLLFTCLILLGTSRVALTVRIQPFVFPEKAVVGTKVSVMCTTVEEIPTVQFRWYKNGSPLVTSESNSRVRLRTFPDVSNLVIGPLEEGDSGNYTCTGTTKSRSDSHTEVLSVLVPPKWIHEPQDANLREGQNLSVRCEAKGHPTPTVQWKLKGNRNVAMANDSRGGLLTISKATKDVAGTYVCTADNGLPDKLSREIRINIFGENSP</sequence>
<protein>
    <recommendedName>
        <fullName evidence="3">Ig-like domain-containing protein</fullName>
    </recommendedName>
</protein>
<feature type="domain" description="Ig-like" evidence="3">
    <location>
        <begin position="26"/>
        <end position="114"/>
    </location>
</feature>
<feature type="chain" id="PRO_5014567914" description="Ig-like domain-containing protein" evidence="2">
    <location>
        <begin position="22"/>
        <end position="210"/>
    </location>
</feature>
<evidence type="ECO:0000313" key="5">
    <source>
        <dbReference type="EnsemblMetazoa" id="ISCW001545-PA"/>
    </source>
</evidence>
<evidence type="ECO:0000256" key="2">
    <source>
        <dbReference type="SAM" id="SignalP"/>
    </source>
</evidence>
<organism>
    <name type="scientific">Ixodes scapularis</name>
    <name type="common">Black-legged tick</name>
    <name type="synonym">Deer tick</name>
    <dbReference type="NCBI Taxonomy" id="6945"/>
    <lineage>
        <taxon>Eukaryota</taxon>
        <taxon>Metazoa</taxon>
        <taxon>Ecdysozoa</taxon>
        <taxon>Arthropoda</taxon>
        <taxon>Chelicerata</taxon>
        <taxon>Arachnida</taxon>
        <taxon>Acari</taxon>
        <taxon>Parasitiformes</taxon>
        <taxon>Ixodida</taxon>
        <taxon>Ixodoidea</taxon>
        <taxon>Ixodidae</taxon>
        <taxon>Ixodinae</taxon>
        <taxon>Ixodes</taxon>
    </lineage>
</organism>
<keyword evidence="6" id="KW-1185">Reference proteome</keyword>
<dbReference type="InterPro" id="IPR013783">
    <property type="entry name" value="Ig-like_fold"/>
</dbReference>
<dbReference type="InterPro" id="IPR003599">
    <property type="entry name" value="Ig_sub"/>
</dbReference>
<dbReference type="Pfam" id="PF13927">
    <property type="entry name" value="Ig_3"/>
    <property type="match status" value="2"/>
</dbReference>
<dbReference type="PANTHER" id="PTHR10075:SF101">
    <property type="entry name" value="ZWEI IG DOMAIN PROTEIN ZIG-3"/>
    <property type="match status" value="1"/>
</dbReference>
<dbReference type="VEuPathDB" id="VectorBase:ISCI001545"/>
<proteinExistence type="predicted"/>
<dbReference type="EnsemblMetazoa" id="ISCW001545-RA">
    <property type="protein sequence ID" value="ISCW001545-PA"/>
    <property type="gene ID" value="ISCW001545"/>
</dbReference>
<evidence type="ECO:0000313" key="6">
    <source>
        <dbReference type="Proteomes" id="UP000001555"/>
    </source>
</evidence>
<feature type="domain" description="Ig-like" evidence="3">
    <location>
        <begin position="119"/>
        <end position="203"/>
    </location>
</feature>
<keyword evidence="2" id="KW-0732">Signal</keyword>
<accession>B7P6H9</accession>
<dbReference type="InParanoid" id="B7P6H9"/>